<dbReference type="NCBIfam" id="TIGR03347">
    <property type="entry name" value="VI_chp_1"/>
    <property type="match status" value="1"/>
</dbReference>
<reference evidence="1 2" key="1">
    <citation type="journal article" date="2016" name="Int. J. Syst. Evol. Microbiol.">
        <title>Chitinibacter fontanus sp. nov., isolated from a spring.</title>
        <authorList>
            <person name="Sheu S.Y."/>
            <person name="Li Y.S."/>
            <person name="Young C.C."/>
            <person name="Chen W.M."/>
        </authorList>
    </citation>
    <scope>NUCLEOTIDE SEQUENCE [LARGE SCALE GENOMIC DNA]</scope>
    <source>
        <strain evidence="1 2">STM-7</strain>
    </source>
</reference>
<dbReference type="AlphaFoldDB" id="A0A7D5ZB98"/>
<proteinExistence type="predicted"/>
<dbReference type="InterPro" id="IPR010732">
    <property type="entry name" value="T6SS_TssG-like"/>
</dbReference>
<sequence length="340" mass="38208">MASTSRRSPRHLEQELLANPSEYRFFQAVRILGLSAKKRGERRGVLPEKLRFRTLANLSFPASEITRFAPSKHDDDQHEMEVAFMGLTGPSGVLPTSYTELLIERRQQFRDPTLHAFFDIFSHRSIALFYSAWKKYRFWLQVENGEQDGFTRNLLDLGGMGLGALRGQLGKDALQSENLFVYYAGLLSQKPMSSQALTTLIEGFFGFRAELEQFAGQWMNLPQAEQTQLGGQYCELGVSAFAGDRVWDRQTKLNLRLGPLRLAQYQALLPQGDGAKSLKELLKFSLGHGLACDVTLILDQRDVPAAQLNPQQQQQLSLGGSCWLGAQQQDPSDMVYSLLA</sequence>
<gene>
    <name evidence="1" type="primary">tssG</name>
    <name evidence="1" type="ORF">HZU75_07080</name>
</gene>
<dbReference type="Pfam" id="PF06996">
    <property type="entry name" value="T6SS_TssG"/>
    <property type="match status" value="1"/>
</dbReference>
<dbReference type="PANTHER" id="PTHR35564:SF4">
    <property type="entry name" value="CYTOPLASMIC PROTEIN"/>
    <property type="match status" value="1"/>
</dbReference>
<keyword evidence="2" id="KW-1185">Reference proteome</keyword>
<dbReference type="EMBL" id="CP058952">
    <property type="protein sequence ID" value="QLI81305.1"/>
    <property type="molecule type" value="Genomic_DNA"/>
</dbReference>
<dbReference type="PANTHER" id="PTHR35564">
    <property type="match status" value="1"/>
</dbReference>
<evidence type="ECO:0000313" key="2">
    <source>
        <dbReference type="Proteomes" id="UP000510822"/>
    </source>
</evidence>
<evidence type="ECO:0000313" key="1">
    <source>
        <dbReference type="EMBL" id="QLI81305.1"/>
    </source>
</evidence>
<protein>
    <submittedName>
        <fullName evidence="1">Type VI secretion system baseplate subunit TssG</fullName>
    </submittedName>
</protein>
<name>A0A7D5ZB98_9NEIS</name>
<dbReference type="Proteomes" id="UP000510822">
    <property type="component" value="Chromosome"/>
</dbReference>
<organism evidence="1 2">
    <name type="scientific">Chitinibacter fontanus</name>
    <dbReference type="NCBI Taxonomy" id="1737446"/>
    <lineage>
        <taxon>Bacteria</taxon>
        <taxon>Pseudomonadati</taxon>
        <taxon>Pseudomonadota</taxon>
        <taxon>Betaproteobacteria</taxon>
        <taxon>Neisseriales</taxon>
        <taxon>Chitinibacteraceae</taxon>
        <taxon>Chitinibacter</taxon>
    </lineage>
</organism>
<accession>A0A7D5ZB98</accession>
<dbReference type="KEGG" id="cfon:HZU75_07080"/>
<dbReference type="RefSeq" id="WP_180308432.1">
    <property type="nucleotide sequence ID" value="NZ_CP058952.1"/>
</dbReference>